<dbReference type="NCBIfam" id="TIGR00611">
    <property type="entry name" value="recf"/>
    <property type="match status" value="1"/>
</dbReference>
<proteinExistence type="inferred from homology"/>
<keyword evidence="4 13" id="KW-0963">Cytoplasm</keyword>
<keyword evidence="6 13" id="KW-0547">Nucleotide-binding</keyword>
<dbReference type="GO" id="GO:0006260">
    <property type="term" value="P:DNA replication"/>
    <property type="evidence" value="ECO:0007669"/>
    <property type="project" value="UniProtKB-UniRule"/>
</dbReference>
<keyword evidence="8 13" id="KW-0067">ATP-binding</keyword>
<keyword evidence="10 13" id="KW-0234">DNA repair</keyword>
<feature type="region of interest" description="Disordered" evidence="15">
    <location>
        <begin position="387"/>
        <end position="416"/>
    </location>
</feature>
<dbReference type="InterPro" id="IPR007922">
    <property type="entry name" value="DciA-like"/>
</dbReference>
<keyword evidence="11 13" id="KW-0742">SOS response</keyword>
<evidence type="ECO:0000256" key="1">
    <source>
        <dbReference type="ARBA" id="ARBA00004496"/>
    </source>
</evidence>
<dbReference type="GO" id="GO:0005737">
    <property type="term" value="C:cytoplasm"/>
    <property type="evidence" value="ECO:0007669"/>
    <property type="project" value="UniProtKB-SubCell"/>
</dbReference>
<feature type="binding site" evidence="13">
    <location>
        <begin position="30"/>
        <end position="37"/>
    </location>
    <ligand>
        <name>ATP</name>
        <dbReference type="ChEBI" id="CHEBI:30616"/>
    </ligand>
</feature>
<evidence type="ECO:0000256" key="3">
    <source>
        <dbReference type="ARBA" id="ARBA00020170"/>
    </source>
</evidence>
<evidence type="ECO:0000256" key="6">
    <source>
        <dbReference type="ARBA" id="ARBA00022741"/>
    </source>
</evidence>
<evidence type="ECO:0000313" key="17">
    <source>
        <dbReference type="EMBL" id="OUE04448.1"/>
    </source>
</evidence>
<evidence type="ECO:0000256" key="5">
    <source>
        <dbReference type="ARBA" id="ARBA00022705"/>
    </source>
</evidence>
<evidence type="ECO:0000313" key="18">
    <source>
        <dbReference type="Proteomes" id="UP000195062"/>
    </source>
</evidence>
<evidence type="ECO:0000256" key="11">
    <source>
        <dbReference type="ARBA" id="ARBA00023236"/>
    </source>
</evidence>
<evidence type="ECO:0000259" key="16">
    <source>
        <dbReference type="Pfam" id="PF02463"/>
    </source>
</evidence>
<keyword evidence="5 13" id="KW-0235">DNA replication</keyword>
<keyword evidence="9 13" id="KW-0238">DNA-binding</keyword>
<protein>
    <recommendedName>
        <fullName evidence="3 13">DNA replication and repair protein RecF</fullName>
    </recommendedName>
</protein>
<comment type="subcellular location">
    <subcellularLocation>
        <location evidence="1 13 14">Cytoplasm</location>
    </subcellularLocation>
</comment>
<dbReference type="GO" id="GO:0009432">
    <property type="term" value="P:SOS response"/>
    <property type="evidence" value="ECO:0007669"/>
    <property type="project" value="UniProtKB-UniRule"/>
</dbReference>
<dbReference type="Gene3D" id="3.40.50.300">
    <property type="entry name" value="P-loop containing nucleotide triphosphate hydrolases"/>
    <property type="match status" value="1"/>
</dbReference>
<keyword evidence="18" id="KW-1185">Reference proteome</keyword>
<gene>
    <name evidence="13 17" type="primary">recF</name>
    <name evidence="17" type="ORF">CMMCAS07_05835</name>
</gene>
<evidence type="ECO:0000256" key="15">
    <source>
        <dbReference type="SAM" id="MobiDB-lite"/>
    </source>
</evidence>
<organism evidence="17 18">
    <name type="scientific">Clavibacter michiganensis subsp. michiganensis</name>
    <dbReference type="NCBI Taxonomy" id="33013"/>
    <lineage>
        <taxon>Bacteria</taxon>
        <taxon>Bacillati</taxon>
        <taxon>Actinomycetota</taxon>
        <taxon>Actinomycetes</taxon>
        <taxon>Micrococcales</taxon>
        <taxon>Microbacteriaceae</taxon>
        <taxon>Clavibacter</taxon>
    </lineage>
</organism>
<dbReference type="Pfam" id="PF05258">
    <property type="entry name" value="DciA"/>
    <property type="match status" value="1"/>
</dbReference>
<comment type="caution">
    <text evidence="17">The sequence shown here is derived from an EMBL/GenBank/DDBJ whole genome shotgun (WGS) entry which is preliminary data.</text>
</comment>
<dbReference type="GO" id="GO:0005524">
    <property type="term" value="F:ATP binding"/>
    <property type="evidence" value="ECO:0007669"/>
    <property type="project" value="UniProtKB-UniRule"/>
</dbReference>
<dbReference type="PANTHER" id="PTHR32182">
    <property type="entry name" value="DNA REPLICATION AND REPAIR PROTEIN RECF"/>
    <property type="match status" value="1"/>
</dbReference>
<comment type="similarity">
    <text evidence="2 13 14">Belongs to the RecF family.</text>
</comment>
<reference evidence="17 18" key="1">
    <citation type="submission" date="2016-08" db="EMBL/GenBank/DDBJ databases">
        <title>Genome sequence of Clavibacter michiganensis subsp. michiganensis strain CASJ007.</title>
        <authorList>
            <person name="Thapa S.P."/>
            <person name="Coaker G."/>
        </authorList>
    </citation>
    <scope>NUCLEOTIDE SEQUENCE [LARGE SCALE GENOMIC DNA]</scope>
    <source>
        <strain evidence="17">CASJ007</strain>
    </source>
</reference>
<dbReference type="InterPro" id="IPR003395">
    <property type="entry name" value="RecF/RecN/SMC_N"/>
</dbReference>
<dbReference type="HAMAP" id="MF_00365">
    <property type="entry name" value="RecF"/>
    <property type="match status" value="1"/>
</dbReference>
<evidence type="ECO:0000256" key="14">
    <source>
        <dbReference type="RuleBase" id="RU000578"/>
    </source>
</evidence>
<dbReference type="GO" id="GO:0000731">
    <property type="term" value="P:DNA synthesis involved in DNA repair"/>
    <property type="evidence" value="ECO:0007669"/>
    <property type="project" value="TreeGrafter"/>
</dbReference>
<keyword evidence="7 13" id="KW-0227">DNA damage</keyword>
<evidence type="ECO:0000256" key="2">
    <source>
        <dbReference type="ARBA" id="ARBA00008016"/>
    </source>
</evidence>
<dbReference type="EMBL" id="MDHH01000001">
    <property type="protein sequence ID" value="OUE04448.1"/>
    <property type="molecule type" value="Genomic_DNA"/>
</dbReference>
<evidence type="ECO:0000256" key="4">
    <source>
        <dbReference type="ARBA" id="ARBA00022490"/>
    </source>
</evidence>
<sequence>MIVRHLSLGDFRNYTRADVALLPGATLFVGSNGQGKTNLVEALGFLSTLGSHRVSTDQALIRQGAESAVIRALLQHAGRELRVEVQINRSAANRAQVNSTPTKPRELPRYFSSVLFAPEDLALVRGDPSGRRRLLDQLLVLRTPRLAGVLSDYDRALKQRNTLLKSARARGMKADQLGTLDIWDERLVAIGSQIIAARGALVEALQPELARAYLAVAGSDHGPSARPELSILADDPGEDDIADETGARDGGRFTRTDDVVPVFTAAIARMRPRELERGLTLVGPHRDDVLFRLNGLPAKGYASHGESWSFALALKLASAELLRRDSQTGDPVLILDDVFAELDQARRGRLAEAVTGFEQVLITAAVFEDVPAHLAANAVHIRAGEIVDAPAPASEPDAEGGERRDPRAPDGGPMPESEAVAVYRRFRKVFGDASVSSPSARKRREQKAGSSPFQPGRDPDSLGNVMDSLTSRMGWTSSLSQAELMAAWTTIAGEETAVHSSPVGIEDGLLTVECESTAWATQLRLMRVEITTRIAERFPDAGIRSIRFQGPNAPSWKKGPRSIPGRGPRDTYG</sequence>
<feature type="region of interest" description="Disordered" evidence="15">
    <location>
        <begin position="434"/>
        <end position="461"/>
    </location>
</feature>
<dbReference type="Proteomes" id="UP000195062">
    <property type="component" value="Unassembled WGS sequence"/>
</dbReference>
<dbReference type="PROSITE" id="PS00618">
    <property type="entry name" value="RECF_2"/>
    <property type="match status" value="1"/>
</dbReference>
<evidence type="ECO:0000256" key="7">
    <source>
        <dbReference type="ARBA" id="ARBA00022763"/>
    </source>
</evidence>
<evidence type="ECO:0000256" key="12">
    <source>
        <dbReference type="ARBA" id="ARBA00025401"/>
    </source>
</evidence>
<feature type="domain" description="RecF/RecN/SMC N-terminal" evidence="16">
    <location>
        <begin position="3"/>
        <end position="364"/>
    </location>
</feature>
<dbReference type="GO" id="GO:0003697">
    <property type="term" value="F:single-stranded DNA binding"/>
    <property type="evidence" value="ECO:0007669"/>
    <property type="project" value="UniProtKB-UniRule"/>
</dbReference>
<evidence type="ECO:0000256" key="10">
    <source>
        <dbReference type="ARBA" id="ARBA00023204"/>
    </source>
</evidence>
<comment type="function">
    <text evidence="12 13 14">The RecF protein is involved in DNA metabolism; it is required for DNA replication and normal SOS inducibility. RecF binds preferentially to single-stranded, linear DNA. It also seems to bind ATP.</text>
</comment>
<dbReference type="Pfam" id="PF02463">
    <property type="entry name" value="SMC_N"/>
    <property type="match status" value="1"/>
</dbReference>
<dbReference type="InterPro" id="IPR018078">
    <property type="entry name" value="DNA-binding_RecF_CS"/>
</dbReference>
<dbReference type="AlphaFoldDB" id="A0A251XN15"/>
<dbReference type="Gene3D" id="1.20.1050.90">
    <property type="entry name" value="RecF/RecN/SMC, N-terminal domain"/>
    <property type="match status" value="1"/>
</dbReference>
<feature type="region of interest" description="Disordered" evidence="15">
    <location>
        <begin position="545"/>
        <end position="573"/>
    </location>
</feature>
<dbReference type="PANTHER" id="PTHR32182:SF0">
    <property type="entry name" value="DNA REPLICATION AND REPAIR PROTEIN RECF"/>
    <property type="match status" value="1"/>
</dbReference>
<name>A0A251XN15_CLAMM</name>
<dbReference type="InterPro" id="IPR042174">
    <property type="entry name" value="RecF_2"/>
</dbReference>
<evidence type="ECO:0000256" key="13">
    <source>
        <dbReference type="HAMAP-Rule" id="MF_00365"/>
    </source>
</evidence>
<accession>A0A251XN15</accession>
<dbReference type="InterPro" id="IPR027417">
    <property type="entry name" value="P-loop_NTPase"/>
</dbReference>
<dbReference type="GO" id="GO:0006302">
    <property type="term" value="P:double-strand break repair"/>
    <property type="evidence" value="ECO:0007669"/>
    <property type="project" value="TreeGrafter"/>
</dbReference>
<evidence type="ECO:0000256" key="9">
    <source>
        <dbReference type="ARBA" id="ARBA00023125"/>
    </source>
</evidence>
<dbReference type="InterPro" id="IPR001238">
    <property type="entry name" value="DNA-binding_RecF"/>
</dbReference>
<dbReference type="SUPFAM" id="SSF52540">
    <property type="entry name" value="P-loop containing nucleoside triphosphate hydrolases"/>
    <property type="match status" value="1"/>
</dbReference>
<evidence type="ECO:0000256" key="8">
    <source>
        <dbReference type="ARBA" id="ARBA00022840"/>
    </source>
</evidence>